<protein>
    <submittedName>
        <fullName evidence="1">Uncharacterized protein</fullName>
    </submittedName>
</protein>
<organism evidence="1 2">
    <name type="scientific">Sphaerisporangium album</name>
    <dbReference type="NCBI Taxonomy" id="509200"/>
    <lineage>
        <taxon>Bacteria</taxon>
        <taxon>Bacillati</taxon>
        <taxon>Actinomycetota</taxon>
        <taxon>Actinomycetes</taxon>
        <taxon>Streptosporangiales</taxon>
        <taxon>Streptosporangiaceae</taxon>
        <taxon>Sphaerisporangium</taxon>
    </lineage>
</organism>
<reference evidence="1 2" key="1">
    <citation type="submission" date="2018-06" db="EMBL/GenBank/DDBJ databases">
        <title>Sphaerisporangium craniellae sp. nov., isolated from a marine sponge in the South China Sea.</title>
        <authorList>
            <person name="Li L."/>
        </authorList>
    </citation>
    <scope>NUCLEOTIDE SEQUENCE [LARGE SCALE GENOMIC DNA]</scope>
    <source>
        <strain evidence="1 2">CCTCC AA 208026</strain>
    </source>
</reference>
<evidence type="ECO:0000313" key="2">
    <source>
        <dbReference type="Proteomes" id="UP000253094"/>
    </source>
</evidence>
<evidence type="ECO:0000313" key="1">
    <source>
        <dbReference type="EMBL" id="RCG19108.1"/>
    </source>
</evidence>
<sequence>MDITHAYAATVTKAERDAAGDLIVYGKATGPDIDLDAQICDPKWLKSAMPKWMTWGNLREMHQPIAAGIGIELAAEGDDWMLKSKVVDDGTAKKIEAGALKGYSVGIKNAQVVKDAQAPGGRIVGGEIVEVSYVDRPCNPTATMAIAKAAGAQEVLAPVDTAGHPILGSDDQQDGFDRARAVRLVKAIAADGTVDEQPDIEGAAQAIALIAGLIQAEAAELAAGCYDETYDISLLLRAVEALKVFLARERAGTGTTAMSETAGYLSLAAGADTTKGPAGESVPGAATLEGLASQVAELGALVKRAYSKTQRDEAAGSGEALPDGSFPIKTREDLKNAIGAVGRAKDPAAARRHIISRARALEAADLVPQDWTKAAVPDTIKLSEIADLVRDAVAEATRPLEERAKTLEAELAKVKATPIPGGPVITRTAVTTPARGEAADKAAYYRQQAGQVTDAQARAGYLKLAADAERGLTADGGN</sequence>
<dbReference type="EMBL" id="QOIL01000034">
    <property type="protein sequence ID" value="RCG19108.1"/>
    <property type="molecule type" value="Genomic_DNA"/>
</dbReference>
<comment type="caution">
    <text evidence="1">The sequence shown here is derived from an EMBL/GenBank/DDBJ whole genome shotgun (WGS) entry which is preliminary data.</text>
</comment>
<gene>
    <name evidence="1" type="ORF">DQ384_38170</name>
</gene>
<proteinExistence type="predicted"/>
<dbReference type="Proteomes" id="UP000253094">
    <property type="component" value="Unassembled WGS sequence"/>
</dbReference>
<dbReference type="RefSeq" id="WP_114033763.1">
    <property type="nucleotide sequence ID" value="NZ_QOIL01000034.1"/>
</dbReference>
<dbReference type="AlphaFoldDB" id="A0A367ELW9"/>
<name>A0A367ELW9_9ACTN</name>
<accession>A0A367ELW9</accession>
<keyword evidence="2" id="KW-1185">Reference proteome</keyword>
<dbReference type="OrthoDB" id="8617742at2"/>